<dbReference type="InterPro" id="IPR000407">
    <property type="entry name" value="GDA1_CD39_NTPase"/>
</dbReference>
<keyword evidence="5" id="KW-1185">Reference proteome</keyword>
<proteinExistence type="inferred from homology"/>
<dbReference type="PANTHER" id="PTHR11782">
    <property type="entry name" value="ADENOSINE/GUANOSINE DIPHOSPHATASE"/>
    <property type="match status" value="1"/>
</dbReference>
<dbReference type="GeneID" id="117657453"/>
<reference evidence="6" key="1">
    <citation type="submission" date="2025-08" db="UniProtKB">
        <authorList>
            <consortium name="RefSeq"/>
        </authorList>
    </citation>
    <scope>IDENTIFICATION</scope>
    <source>
        <tissue evidence="6">Blood</tissue>
    </source>
</reference>
<evidence type="ECO:0000256" key="1">
    <source>
        <dbReference type="ARBA" id="ARBA00009283"/>
    </source>
</evidence>
<evidence type="ECO:0000313" key="5">
    <source>
        <dbReference type="Proteomes" id="UP001652622"/>
    </source>
</evidence>
<organism evidence="5 6">
    <name type="scientific">Pantherophis guttatus</name>
    <name type="common">Corn snake</name>
    <name type="synonym">Elaphe guttata</name>
    <dbReference type="NCBI Taxonomy" id="94885"/>
    <lineage>
        <taxon>Eukaryota</taxon>
        <taxon>Metazoa</taxon>
        <taxon>Chordata</taxon>
        <taxon>Craniata</taxon>
        <taxon>Vertebrata</taxon>
        <taxon>Euteleostomi</taxon>
        <taxon>Lepidosauria</taxon>
        <taxon>Squamata</taxon>
        <taxon>Bifurcata</taxon>
        <taxon>Unidentata</taxon>
        <taxon>Episquamata</taxon>
        <taxon>Toxicofera</taxon>
        <taxon>Serpentes</taxon>
        <taxon>Colubroidea</taxon>
        <taxon>Colubridae</taxon>
        <taxon>Colubrinae</taxon>
        <taxon>Pantherophis</taxon>
    </lineage>
</organism>
<keyword evidence="4" id="KW-0472">Membrane</keyword>
<dbReference type="RefSeq" id="XP_060541582.1">
    <property type="nucleotide sequence ID" value="XM_060685599.1"/>
</dbReference>
<keyword evidence="4" id="KW-1133">Transmembrane helix</keyword>
<gene>
    <name evidence="6" type="primary">ENTPD8</name>
</gene>
<dbReference type="PROSITE" id="PS01238">
    <property type="entry name" value="GDA1_CD39_NTPASE"/>
    <property type="match status" value="1"/>
</dbReference>
<dbReference type="Gene3D" id="3.30.420.40">
    <property type="match status" value="1"/>
</dbReference>
<evidence type="ECO:0000256" key="4">
    <source>
        <dbReference type="SAM" id="Phobius"/>
    </source>
</evidence>
<evidence type="ECO:0000313" key="6">
    <source>
        <dbReference type="RefSeq" id="XP_060541582.1"/>
    </source>
</evidence>
<feature type="transmembrane region" description="Helical" evidence="4">
    <location>
        <begin position="495"/>
        <end position="519"/>
    </location>
</feature>
<protein>
    <submittedName>
        <fullName evidence="6">Ectonucleoside triphosphate diphosphohydrolase 8 isoform X1</fullName>
    </submittedName>
</protein>
<accession>A0ABM3YZN3</accession>
<comment type="similarity">
    <text evidence="1 3">Belongs to the GDA1/CD39 NTPase family.</text>
</comment>
<sequence>MLDVRLDLHGCLSWELQHVPVFVFSEMGSKWNSWYLRGSLSLLGVFSLTALILSLVRIHSITQSSKDKYGLVFDAGSSHTSLFLYQWPEEKENNTGMVSQKFSCNVKGPGISSYANNPPKAGTSLRDCLNAAMSVIPPERQQESPVYLGATAGMRLLKMQNESAATQILEAVSQTIQKYPVSFQGARIISGKEEGAFGWITINYLLNSFTQYSAKERDWIRPPSANILGALDLGGASTQISFIPAGLIADPSEAVEFRLYGFNYTIYSHSYLCYGQNQAFQRVIRLILNGGTSDEVAHPCYPKGYQEMVQTASFSGNPCAKPLPSTASSANVTLVGKGNFSLCREKFKAIFNFSGCRDPSSCGFEGIYQPRVNGKFLAFSAYYYTFRFLNLTATSPLATVERVIQIFCARTWEDLSTSYPHEKTFHLKNYCASANFILTLLLDGYGFRNDTWQNIAFQMQAANSDIGWTLGYMLNLTNKIPAEVPPMLKGHEEAFWIASVFFIVATLALCLLILVLHALL</sequence>
<evidence type="ECO:0000256" key="2">
    <source>
        <dbReference type="ARBA" id="ARBA00022801"/>
    </source>
</evidence>
<dbReference type="Gene3D" id="3.30.420.150">
    <property type="entry name" value="Exopolyphosphatase. Domain 2"/>
    <property type="match status" value="1"/>
</dbReference>
<keyword evidence="4" id="KW-0812">Transmembrane</keyword>
<keyword evidence="2 3" id="KW-0378">Hydrolase</keyword>
<dbReference type="Proteomes" id="UP001652622">
    <property type="component" value="Unplaced"/>
</dbReference>
<evidence type="ECO:0000256" key="3">
    <source>
        <dbReference type="RuleBase" id="RU003833"/>
    </source>
</evidence>
<dbReference type="PANTHER" id="PTHR11782:SF117">
    <property type="entry name" value="ECTONUCLEOSIDE TRIPHOSPHATE DIPHOSPHOHYDROLASE 8"/>
    <property type="match status" value="1"/>
</dbReference>
<feature type="transmembrane region" description="Helical" evidence="4">
    <location>
        <begin position="34"/>
        <end position="56"/>
    </location>
</feature>
<dbReference type="Pfam" id="PF01150">
    <property type="entry name" value="GDA1_CD39"/>
    <property type="match status" value="1"/>
</dbReference>
<name>A0ABM3YZN3_PANGU</name>